<feature type="chain" id="PRO_5047221734" evidence="2">
    <location>
        <begin position="20"/>
        <end position="427"/>
    </location>
</feature>
<evidence type="ECO:0000256" key="1">
    <source>
        <dbReference type="ARBA" id="ARBA00022729"/>
    </source>
</evidence>
<proteinExistence type="predicted"/>
<evidence type="ECO:0000259" key="4">
    <source>
        <dbReference type="Pfam" id="PF18962"/>
    </source>
</evidence>
<feature type="signal peptide" evidence="2">
    <location>
        <begin position="1"/>
        <end position="19"/>
    </location>
</feature>
<gene>
    <name evidence="5" type="ORF">VP395_06200</name>
</gene>
<feature type="domain" description="DUF5689" evidence="3">
    <location>
        <begin position="162"/>
        <end position="339"/>
    </location>
</feature>
<dbReference type="NCBIfam" id="TIGR04183">
    <property type="entry name" value="Por_Secre_tail"/>
    <property type="match status" value="1"/>
</dbReference>
<comment type="caution">
    <text evidence="5">The sequence shown here is derived from an EMBL/GenBank/DDBJ whole genome shotgun (WGS) entry which is preliminary data.</text>
</comment>
<dbReference type="InterPro" id="IPR043744">
    <property type="entry name" value="DUF5689"/>
</dbReference>
<dbReference type="Proteomes" id="UP001416393">
    <property type="component" value="Unassembled WGS sequence"/>
</dbReference>
<dbReference type="Pfam" id="PF18962">
    <property type="entry name" value="Por_Secre_tail"/>
    <property type="match status" value="1"/>
</dbReference>
<evidence type="ECO:0000259" key="3">
    <source>
        <dbReference type="Pfam" id="PF18942"/>
    </source>
</evidence>
<accession>A0ABV0ACS2</accession>
<feature type="domain" description="Secretion system C-terminal sorting" evidence="4">
    <location>
        <begin position="357"/>
        <end position="426"/>
    </location>
</feature>
<sequence length="427" mass="46413">MKKLYILFFAILISGLSFGQTPTLKISGNDAPANGSTIIDDPETAEPNNATIDFETTFFTVGEPGTSTQGNGYIIWEVRDVSDNSLVDSGNIYTANDLVEYPVTGLATGKTYFLRSELVDNTATPLTPDPVVYSLTITISQYIDVTNLASLRTGTVDPNTYYRVTGEVVNTYTNSGNTEQIMYFQDGSAGIKVFDPNYEVTSYATGDAISNIRGHLELVDGELELVPTYADWGTATTNGNTPAVSTVTITNLLANLEDYKSELVNINSVTFADGNGTNTFASLTDYSISDGTSIIFRTIFDNADYVVSSFPIPQESQNIVVIVSVENSTVFVTARSSSDMTSSPLSSNNFEIEGFNMYPNPTSLGYVNLSSKNKSNLDVAIFDVLGKQVLKNTVRNKILDVSKLNSGIYIMKVYQENTSITKKLVIE</sequence>
<dbReference type="EMBL" id="JAZHYP010000002">
    <property type="protein sequence ID" value="MEN3323310.1"/>
    <property type="molecule type" value="Genomic_DNA"/>
</dbReference>
<evidence type="ECO:0000313" key="6">
    <source>
        <dbReference type="Proteomes" id="UP001416393"/>
    </source>
</evidence>
<protein>
    <submittedName>
        <fullName evidence="5">T9SS type A sorting domain-containing protein</fullName>
    </submittedName>
</protein>
<reference evidence="5 6" key="1">
    <citation type="submission" date="2024-01" db="EMBL/GenBank/DDBJ databases">
        <title>Mariniflexile litorale sp. nov., isolated from the shallow sediments of the Sea of Japan.</title>
        <authorList>
            <person name="Romanenko L."/>
            <person name="Bystritskaya E."/>
            <person name="Isaeva M."/>
        </authorList>
    </citation>
    <scope>NUCLEOTIDE SEQUENCE [LARGE SCALE GENOMIC DNA]</scope>
    <source>
        <strain evidence="5 6">KCTC 32427</strain>
    </source>
</reference>
<name>A0ABV0ACS2_9FLAO</name>
<evidence type="ECO:0000256" key="2">
    <source>
        <dbReference type="SAM" id="SignalP"/>
    </source>
</evidence>
<evidence type="ECO:0000313" key="5">
    <source>
        <dbReference type="EMBL" id="MEN3323310.1"/>
    </source>
</evidence>
<dbReference type="RefSeq" id="WP_346240881.1">
    <property type="nucleotide sequence ID" value="NZ_JAZHYP010000002.1"/>
</dbReference>
<keyword evidence="6" id="KW-1185">Reference proteome</keyword>
<dbReference type="InterPro" id="IPR026444">
    <property type="entry name" value="Secre_tail"/>
</dbReference>
<dbReference type="Pfam" id="PF18942">
    <property type="entry name" value="DUF5689"/>
    <property type="match status" value="1"/>
</dbReference>
<keyword evidence="1 2" id="KW-0732">Signal</keyword>
<organism evidence="5 6">
    <name type="scientific">Mariniflexile soesokkakense</name>
    <dbReference type="NCBI Taxonomy" id="1343160"/>
    <lineage>
        <taxon>Bacteria</taxon>
        <taxon>Pseudomonadati</taxon>
        <taxon>Bacteroidota</taxon>
        <taxon>Flavobacteriia</taxon>
        <taxon>Flavobacteriales</taxon>
        <taxon>Flavobacteriaceae</taxon>
        <taxon>Mariniflexile</taxon>
    </lineage>
</organism>